<dbReference type="InterPro" id="IPR013610">
    <property type="entry name" value="ArdC_N"/>
</dbReference>
<keyword evidence="3" id="KW-1185">Reference proteome</keyword>
<evidence type="ECO:0000259" key="1">
    <source>
        <dbReference type="Pfam" id="PF08401"/>
    </source>
</evidence>
<evidence type="ECO:0000313" key="2">
    <source>
        <dbReference type="EMBL" id="MFD1676087.1"/>
    </source>
</evidence>
<name>A0ABW4JMN6_9BACL</name>
<organism evidence="2 3">
    <name type="scientific">Alicyclobacillus fodiniaquatilis</name>
    <dbReference type="NCBI Taxonomy" id="1661150"/>
    <lineage>
        <taxon>Bacteria</taxon>
        <taxon>Bacillati</taxon>
        <taxon>Bacillota</taxon>
        <taxon>Bacilli</taxon>
        <taxon>Bacillales</taxon>
        <taxon>Alicyclobacillaceae</taxon>
        <taxon>Alicyclobacillus</taxon>
    </lineage>
</organism>
<sequence length="297" mass="33351">MNKKGTQSPNKNQEALEKLEAGILSLMDSQTWKNYLRFQSKFHSYSFTNSLLIWFQKPGATYVAGFNKWKELGRHIKKGEKGIQIFAPLFRKQRTSTDDAELSLDGEPTETNNSKPAVKMLSGFRIVYVFDVSQTEGEPFEVPNLEVNILHGDCEWYEQLRSVCPFPVTEVSVEVLGGANGDFNRSTNAIRVLESLPELQKAKTLVHEWGHGLLHGKWAELPDIEKCELEAESVAFVVAQSLGFDTSTYTFGYIAGWNGEDAVERLRKSAIRIQNAADQILSALENSKPSTEQENVA</sequence>
<evidence type="ECO:0000313" key="3">
    <source>
        <dbReference type="Proteomes" id="UP001597079"/>
    </source>
</evidence>
<protein>
    <submittedName>
        <fullName evidence="2">ArdC-like ssDNA-binding domain-containing protein</fullName>
    </submittedName>
</protein>
<dbReference type="Pfam" id="PF08401">
    <property type="entry name" value="ArdcN"/>
    <property type="match status" value="1"/>
</dbReference>
<reference evidence="3" key="1">
    <citation type="journal article" date="2019" name="Int. J. Syst. Evol. Microbiol.">
        <title>The Global Catalogue of Microorganisms (GCM) 10K type strain sequencing project: providing services to taxonomists for standard genome sequencing and annotation.</title>
        <authorList>
            <consortium name="The Broad Institute Genomics Platform"/>
            <consortium name="The Broad Institute Genome Sequencing Center for Infectious Disease"/>
            <person name="Wu L."/>
            <person name="Ma J."/>
        </authorList>
    </citation>
    <scope>NUCLEOTIDE SEQUENCE [LARGE SCALE GENOMIC DNA]</scope>
    <source>
        <strain evidence="3">CGMCC 1.12286</strain>
    </source>
</reference>
<feature type="domain" description="N-terminal" evidence="1">
    <location>
        <begin position="17"/>
        <end position="117"/>
    </location>
</feature>
<gene>
    <name evidence="2" type="ORF">ACFSB2_15390</name>
</gene>
<accession>A0ABW4JMN6</accession>
<dbReference type="EMBL" id="JBHUCX010000043">
    <property type="protein sequence ID" value="MFD1676087.1"/>
    <property type="molecule type" value="Genomic_DNA"/>
</dbReference>
<dbReference type="RefSeq" id="WP_377943980.1">
    <property type="nucleotide sequence ID" value="NZ_JBHUCX010000043.1"/>
</dbReference>
<proteinExistence type="predicted"/>
<dbReference type="Proteomes" id="UP001597079">
    <property type="component" value="Unassembled WGS sequence"/>
</dbReference>
<comment type="caution">
    <text evidence="2">The sequence shown here is derived from an EMBL/GenBank/DDBJ whole genome shotgun (WGS) entry which is preliminary data.</text>
</comment>